<organism evidence="1 2">
    <name type="scientific">Panagrellus redivivus</name>
    <name type="common">Microworm</name>
    <dbReference type="NCBI Taxonomy" id="6233"/>
    <lineage>
        <taxon>Eukaryota</taxon>
        <taxon>Metazoa</taxon>
        <taxon>Ecdysozoa</taxon>
        <taxon>Nematoda</taxon>
        <taxon>Chromadorea</taxon>
        <taxon>Rhabditida</taxon>
        <taxon>Tylenchina</taxon>
        <taxon>Panagrolaimomorpha</taxon>
        <taxon>Panagrolaimoidea</taxon>
        <taxon>Panagrolaimidae</taxon>
        <taxon>Panagrellus</taxon>
    </lineage>
</organism>
<accession>A0A7E4VJT3</accession>
<dbReference type="Proteomes" id="UP000492821">
    <property type="component" value="Unassembled WGS sequence"/>
</dbReference>
<sequence length="351" mass="41039">MNPNLALARVPYGHRQDLLRYLSPAERYYLQLAVGNRIGDLVRQPQVLTYNSANHTFVFIADIVNAGQVNVFRIVGHHHSVRHALGNINPTALYLIKCKLELKCFNSRYLDSMTMGHFIFEPTTVSLYACFIDSRFIDGLARLIKSEQLTWFSISSFCFDFRLMPLLLASFNFSDLSITHTGNIWVNPFQFFPNTNQALMYFALKTNLVKLFECMTPQDFIDFMDARPAGFYISLTNISPYNLAAVMTAFRSVLSPKFRYMRYLMEYHRSVMIRVGDELVYYRYDPRGKYMPPVFLFKLRQTRGQFVKRKRGRRITYYCLWCTKSFAGRISSYHMRYHLTLAGHPCCPDLF</sequence>
<evidence type="ECO:0000313" key="1">
    <source>
        <dbReference type="Proteomes" id="UP000492821"/>
    </source>
</evidence>
<reference evidence="2" key="2">
    <citation type="submission" date="2020-10" db="UniProtKB">
        <authorList>
            <consortium name="WormBaseParasite"/>
        </authorList>
    </citation>
    <scope>IDENTIFICATION</scope>
</reference>
<evidence type="ECO:0000313" key="2">
    <source>
        <dbReference type="WBParaSite" id="Pan_g21341.t1"/>
    </source>
</evidence>
<dbReference type="AlphaFoldDB" id="A0A7E4VJT3"/>
<reference evidence="1" key="1">
    <citation type="journal article" date="2013" name="Genetics">
        <title>The draft genome and transcriptome of Panagrellus redivivus are shaped by the harsh demands of a free-living lifestyle.</title>
        <authorList>
            <person name="Srinivasan J."/>
            <person name="Dillman A.R."/>
            <person name="Macchietto M.G."/>
            <person name="Heikkinen L."/>
            <person name="Lakso M."/>
            <person name="Fracchia K.M."/>
            <person name="Antoshechkin I."/>
            <person name="Mortazavi A."/>
            <person name="Wong G."/>
            <person name="Sternberg P.W."/>
        </authorList>
    </citation>
    <scope>NUCLEOTIDE SEQUENCE [LARGE SCALE GENOMIC DNA]</scope>
    <source>
        <strain evidence="1">MT8872</strain>
    </source>
</reference>
<protein>
    <submittedName>
        <fullName evidence="2">C2H2-type domain-containing protein</fullName>
    </submittedName>
</protein>
<keyword evidence="1" id="KW-1185">Reference proteome</keyword>
<name>A0A7E4VJT3_PANRE</name>
<proteinExistence type="predicted"/>
<dbReference type="WBParaSite" id="Pan_g21341.t1">
    <property type="protein sequence ID" value="Pan_g21341.t1"/>
    <property type="gene ID" value="Pan_g21341"/>
</dbReference>